<evidence type="ECO:0000313" key="3">
    <source>
        <dbReference type="Proteomes" id="UP000278035"/>
    </source>
</evidence>
<dbReference type="SUPFAM" id="SSF53756">
    <property type="entry name" value="UDP-Glycosyltransferase/glycogen phosphorylase"/>
    <property type="match status" value="1"/>
</dbReference>
<gene>
    <name evidence="2" type="ORF">EGC82_16325</name>
</gene>
<keyword evidence="2" id="KW-0808">Transferase</keyword>
<reference evidence="3" key="1">
    <citation type="submission" date="2018-11" db="EMBL/GenBank/DDBJ databases">
        <title>Shewanella sp. M2.</title>
        <authorList>
            <person name="Hwang Y.J."/>
            <person name="Hwang C.Y."/>
        </authorList>
    </citation>
    <scope>NUCLEOTIDE SEQUENCE [LARGE SCALE GENOMIC DNA]</scope>
    <source>
        <strain evidence="3">LMG 19866</strain>
    </source>
</reference>
<dbReference type="Pfam" id="PF00534">
    <property type="entry name" value="Glycos_transf_1"/>
    <property type="match status" value="1"/>
</dbReference>
<organism evidence="2 3">
    <name type="scientific">Shewanella livingstonensis</name>
    <dbReference type="NCBI Taxonomy" id="150120"/>
    <lineage>
        <taxon>Bacteria</taxon>
        <taxon>Pseudomonadati</taxon>
        <taxon>Pseudomonadota</taxon>
        <taxon>Gammaproteobacteria</taxon>
        <taxon>Alteromonadales</taxon>
        <taxon>Shewanellaceae</taxon>
        <taxon>Shewanella</taxon>
    </lineage>
</organism>
<dbReference type="OrthoDB" id="6286688at2"/>
<dbReference type="Gene3D" id="3.40.50.2000">
    <property type="entry name" value="Glycogen Phosphorylase B"/>
    <property type="match status" value="2"/>
</dbReference>
<protein>
    <submittedName>
        <fullName evidence="2">Glycosyltransferase</fullName>
    </submittedName>
</protein>
<dbReference type="PANTHER" id="PTHR45947:SF3">
    <property type="entry name" value="SULFOQUINOVOSYL TRANSFERASE SQD2"/>
    <property type="match status" value="1"/>
</dbReference>
<sequence length="358" mass="41221">MSILVVSNMYPSKEFPFYGTFVQKITEGLIDNGHDCKIVAISKIENKRFFKLIGYINFYINIIYSIIKYKPSCVYLHFPSHTGLPVLFIKLFRKFKIIAHFHGGDLINQSQRSKYFFKLKEIINNNVISKSELVVLPSNSFFNLISKTYKLKEDKVIITPSGGVDCDFFNFKSRVTRTCKILFVARLVPVKRPLLMSDCIKSFYHECPEYSQFVEVTVVGSGPLSITLKKELKGYNVKYLELASQKQLRQIYKENDILIQTSEYESLGLVPLEFMSTGGIAMCIDIPAFREYISSGENGFIFKDPSDFVRCMKKYILMDKLSFGMMSNQSRNTVLNRYNSCRTLKVLSNKLNEISSKV</sequence>
<dbReference type="Proteomes" id="UP000278035">
    <property type="component" value="Chromosome"/>
</dbReference>
<evidence type="ECO:0000313" key="2">
    <source>
        <dbReference type="EMBL" id="AZG74179.1"/>
    </source>
</evidence>
<feature type="domain" description="Glycosyl transferase family 1" evidence="1">
    <location>
        <begin position="179"/>
        <end position="317"/>
    </location>
</feature>
<dbReference type="PANTHER" id="PTHR45947">
    <property type="entry name" value="SULFOQUINOVOSYL TRANSFERASE SQD2"/>
    <property type="match status" value="1"/>
</dbReference>
<proteinExistence type="predicted"/>
<accession>A0A3G8LX08</accession>
<dbReference type="GO" id="GO:0016757">
    <property type="term" value="F:glycosyltransferase activity"/>
    <property type="evidence" value="ECO:0007669"/>
    <property type="project" value="InterPro"/>
</dbReference>
<dbReference type="EMBL" id="CP034015">
    <property type="protein sequence ID" value="AZG74179.1"/>
    <property type="molecule type" value="Genomic_DNA"/>
</dbReference>
<dbReference type="RefSeq" id="WP_124731693.1">
    <property type="nucleotide sequence ID" value="NZ_CP034015.1"/>
</dbReference>
<dbReference type="KEGG" id="slj:EGC82_16325"/>
<name>A0A3G8LX08_9GAMM</name>
<dbReference type="AlphaFoldDB" id="A0A3G8LX08"/>
<dbReference type="CDD" id="cd03801">
    <property type="entry name" value="GT4_PimA-like"/>
    <property type="match status" value="1"/>
</dbReference>
<dbReference type="InterPro" id="IPR050194">
    <property type="entry name" value="Glycosyltransferase_grp1"/>
</dbReference>
<evidence type="ECO:0000259" key="1">
    <source>
        <dbReference type="Pfam" id="PF00534"/>
    </source>
</evidence>
<keyword evidence="3" id="KW-1185">Reference proteome</keyword>
<dbReference type="InterPro" id="IPR001296">
    <property type="entry name" value="Glyco_trans_1"/>
</dbReference>